<reference evidence="1" key="1">
    <citation type="submission" date="2021-06" db="EMBL/GenBank/DDBJ databases">
        <authorList>
            <person name="Rolland C."/>
        </authorList>
    </citation>
    <scope>NUCLEOTIDE SEQUENCE</scope>
    <source>
        <strain evidence="1">347.936635</strain>
    </source>
</reference>
<evidence type="ECO:0000313" key="1">
    <source>
        <dbReference type="EMBL" id="QYA18683.1"/>
    </source>
</evidence>
<gene>
    <name evidence="1" type="ORF">KOM_12_415</name>
</gene>
<accession>A0A8F8PK60</accession>
<dbReference type="InterPro" id="IPR055621">
    <property type="entry name" value="DUF7197"/>
</dbReference>
<dbReference type="Pfam" id="PF23827">
    <property type="entry name" value="DUF7197"/>
    <property type="match status" value="1"/>
</dbReference>
<dbReference type="EMBL" id="MZ420154">
    <property type="protein sequence ID" value="QYA18683.1"/>
    <property type="molecule type" value="Genomic_DNA"/>
</dbReference>
<organism evidence="1">
    <name type="scientific">Clandestinovirus</name>
    <dbReference type="NCBI Taxonomy" id="2831644"/>
    <lineage>
        <taxon>Viruses</taxon>
    </lineage>
</organism>
<sequence>MSIEQSPDITILCHPSSVKKVQTCTQKEAFLLKQVVTFFHEDSSRVQILQNFKSKHDGLSLRILEYSVIHFARTRQHLCPKISEGSHTIYSNYLHHLKLHTKKYFDPCCRGSEDKRYFITLNPCPKNGDCQGQCSQETERIDTTLRQLNFFRWAIQWGIIDYVVDHLDEIKKTMSKNGKRSLDPEALVERVGRGGKRRRLEESGASFTIQSTSFVDKTQTLNEL</sequence>
<proteinExistence type="predicted"/>
<name>A0A8F8PK60_9VIRU</name>
<protein>
    <submittedName>
        <fullName evidence="1">Uncharacterized protein</fullName>
    </submittedName>
</protein>